<evidence type="ECO:0000313" key="2">
    <source>
        <dbReference type="Proteomes" id="UP000831786"/>
    </source>
</evidence>
<gene>
    <name evidence="1" type="ORF">MUN78_04405</name>
</gene>
<dbReference type="Proteomes" id="UP000831786">
    <property type="component" value="Chromosome"/>
</dbReference>
<name>A0ABY4FP75_9MICO</name>
<sequence>MRARIGGLELNGMDIAQRSRFTIHNDGLRGWFEGVGVKRDAVERQNAHGDYDLPVFREARVVSIQGLVNTRSDMEQDEAINALLGVCADGGRELLTIESPLGPTWTYVRLSDGTEVDRLVLGRTAKYRLTLRAADPRRYGAVQSFTGTEVDVHHYGNAIAAPVVEVAGPHTAPYTVTGPDGRVVGITQTLTASQTHRIDFSTGRVERNGVAQLGATSSMDVWGIPAGRPAPMTISSGVMTVSVADTYL</sequence>
<reference evidence="1 2" key="1">
    <citation type="submission" date="2022-04" db="EMBL/GenBank/DDBJ databases">
        <title>Leucobacter sp. isolated from rhizosphere of garlic.</title>
        <authorList>
            <person name="Won M."/>
            <person name="Lee C.-M."/>
            <person name="Woen H.-Y."/>
            <person name="Kwon S.-W."/>
        </authorList>
    </citation>
    <scope>NUCLEOTIDE SEQUENCE [LARGE SCALE GENOMIC DNA]</scope>
    <source>
        <strain evidence="1 2">H21R-40</strain>
    </source>
</reference>
<keyword evidence="2" id="KW-1185">Reference proteome</keyword>
<proteinExistence type="predicted"/>
<accession>A0ABY4FP75</accession>
<dbReference type="RefSeq" id="WP_244729062.1">
    <property type="nucleotide sequence ID" value="NZ_CP095045.1"/>
</dbReference>
<evidence type="ECO:0000313" key="1">
    <source>
        <dbReference type="EMBL" id="UOQ58093.1"/>
    </source>
</evidence>
<evidence type="ECO:0008006" key="3">
    <source>
        <dbReference type="Google" id="ProtNLM"/>
    </source>
</evidence>
<organism evidence="1 2">
    <name type="scientific">Leucobacter allii</name>
    <dbReference type="NCBI Taxonomy" id="2932247"/>
    <lineage>
        <taxon>Bacteria</taxon>
        <taxon>Bacillati</taxon>
        <taxon>Actinomycetota</taxon>
        <taxon>Actinomycetes</taxon>
        <taxon>Micrococcales</taxon>
        <taxon>Microbacteriaceae</taxon>
        <taxon>Leucobacter</taxon>
    </lineage>
</organism>
<dbReference type="EMBL" id="CP095045">
    <property type="protein sequence ID" value="UOQ58093.1"/>
    <property type="molecule type" value="Genomic_DNA"/>
</dbReference>
<protein>
    <recommendedName>
        <fullName evidence="3">Phage tail protein</fullName>
    </recommendedName>
</protein>